<sequence>MPRLEGCPGEGEGHTEGDPTWCQQKGHALPGGDETGHSVQNHPDVDVDAGELHSKVYVRGKKRRNWREKRVNSFGGAAAGGKQETMCLGMAPPA</sequence>
<evidence type="ECO:0000256" key="1">
    <source>
        <dbReference type="SAM" id="MobiDB-lite"/>
    </source>
</evidence>
<proteinExistence type="predicted"/>
<comment type="caution">
    <text evidence="2">The sequence shown here is derived from an EMBL/GenBank/DDBJ whole genome shotgun (WGS) entry which is preliminary data.</text>
</comment>
<protein>
    <submittedName>
        <fullName evidence="2">Uncharacterized protein</fullName>
    </submittedName>
</protein>
<organism evidence="2 3">
    <name type="scientific">Cotesia glomerata</name>
    <name type="common">Lepidopteran parasitic wasp</name>
    <name type="synonym">Apanteles glomeratus</name>
    <dbReference type="NCBI Taxonomy" id="32391"/>
    <lineage>
        <taxon>Eukaryota</taxon>
        <taxon>Metazoa</taxon>
        <taxon>Ecdysozoa</taxon>
        <taxon>Arthropoda</taxon>
        <taxon>Hexapoda</taxon>
        <taxon>Insecta</taxon>
        <taxon>Pterygota</taxon>
        <taxon>Neoptera</taxon>
        <taxon>Endopterygota</taxon>
        <taxon>Hymenoptera</taxon>
        <taxon>Apocrita</taxon>
        <taxon>Ichneumonoidea</taxon>
        <taxon>Braconidae</taxon>
        <taxon>Microgastrinae</taxon>
        <taxon>Cotesia</taxon>
    </lineage>
</organism>
<evidence type="ECO:0000313" key="2">
    <source>
        <dbReference type="EMBL" id="KAH0533636.1"/>
    </source>
</evidence>
<keyword evidence="3" id="KW-1185">Reference proteome</keyword>
<accession>A0AAV7HUY8</accession>
<feature type="region of interest" description="Disordered" evidence="1">
    <location>
        <begin position="1"/>
        <end position="50"/>
    </location>
</feature>
<dbReference type="AlphaFoldDB" id="A0AAV7HUY8"/>
<dbReference type="Proteomes" id="UP000826195">
    <property type="component" value="Unassembled WGS sequence"/>
</dbReference>
<reference evidence="2 3" key="1">
    <citation type="journal article" date="2021" name="J. Hered.">
        <title>A chromosome-level genome assembly of the parasitoid wasp, Cotesia glomerata (Hymenoptera: Braconidae).</title>
        <authorList>
            <person name="Pinto B.J."/>
            <person name="Weis J.J."/>
            <person name="Gamble T."/>
            <person name="Ode P.J."/>
            <person name="Paul R."/>
            <person name="Zaspel J.M."/>
        </authorList>
    </citation>
    <scope>NUCLEOTIDE SEQUENCE [LARGE SCALE GENOMIC DNA]</scope>
    <source>
        <strain evidence="2">CgM1</strain>
    </source>
</reference>
<dbReference type="EMBL" id="JAHXZJ010003012">
    <property type="protein sequence ID" value="KAH0533636.1"/>
    <property type="molecule type" value="Genomic_DNA"/>
</dbReference>
<evidence type="ECO:0000313" key="3">
    <source>
        <dbReference type="Proteomes" id="UP000826195"/>
    </source>
</evidence>
<name>A0AAV7HUY8_COTGL</name>
<gene>
    <name evidence="2" type="ORF">KQX54_000275</name>
</gene>